<gene>
    <name evidence="1" type="ORF">DWV06_16390</name>
</gene>
<dbReference type="PANTHER" id="PTHR12993">
    <property type="entry name" value="N-ACETYLGLUCOSAMINYL-PHOSPHATIDYLINOSITOL DE-N-ACETYLASE-RELATED"/>
    <property type="match status" value="1"/>
</dbReference>
<comment type="caution">
    <text evidence="1">The sequence shown here is derived from an EMBL/GenBank/DDBJ whole genome shotgun (WGS) entry which is preliminary data.</text>
</comment>
<dbReference type="Proteomes" id="UP000255036">
    <property type="component" value="Unassembled WGS sequence"/>
</dbReference>
<dbReference type="InterPro" id="IPR003737">
    <property type="entry name" value="GlcNAc_PI_deacetylase-related"/>
</dbReference>
<evidence type="ECO:0000313" key="1">
    <source>
        <dbReference type="EMBL" id="RDU22107.1"/>
    </source>
</evidence>
<sequence>MSNILVIAAHPDDEIYGMGGTIAKLADQGHKVYTLIVTEGCSMQYPGETEKIAMKKEEAIKANELLGVKKVIFGELPDMKLDSIPHVQINGVIENAVRELQPDIVYTHHFGDVNKDHKMVYESTLVAVRPLHTQCVKEVYCYQVPSSSEWAGPFQAEVFLPNVFESIEKYSHLKEEAILAYNTEIREFPHPRSLKYVNLWDSMHGARVGLPAAEAFQMVRSIKK</sequence>
<dbReference type="SUPFAM" id="SSF102588">
    <property type="entry name" value="LmbE-like"/>
    <property type="match status" value="1"/>
</dbReference>
<name>A0A371AR95_9FIRM</name>
<dbReference type="Pfam" id="PF02585">
    <property type="entry name" value="PIG-L"/>
    <property type="match status" value="1"/>
</dbReference>
<accession>A0A371AR95</accession>
<dbReference type="RefSeq" id="WP_115483279.1">
    <property type="nucleotide sequence ID" value="NZ_QRCT01000050.1"/>
</dbReference>
<proteinExistence type="predicted"/>
<dbReference type="PANTHER" id="PTHR12993:SF11">
    <property type="entry name" value="N-ACETYLGLUCOSAMINYL-PHOSPHATIDYLINOSITOL DE-N-ACETYLASE"/>
    <property type="match status" value="1"/>
</dbReference>
<reference evidence="1 2" key="1">
    <citation type="submission" date="2018-07" db="EMBL/GenBank/DDBJ databases">
        <title>Anaerosacharophilus polymeroproducens gen. nov. sp. nov., an anaerobic bacterium isolated from salt field.</title>
        <authorList>
            <person name="Kim W."/>
            <person name="Yang S.-H."/>
            <person name="Oh J."/>
            <person name="Lee J.-H."/>
            <person name="Kwon K.K."/>
        </authorList>
    </citation>
    <scope>NUCLEOTIDE SEQUENCE [LARGE SCALE GENOMIC DNA]</scope>
    <source>
        <strain evidence="1 2">MCWD5</strain>
    </source>
</reference>
<organism evidence="1 2">
    <name type="scientific">Anaerosacchariphilus polymeriproducens</name>
    <dbReference type="NCBI Taxonomy" id="1812858"/>
    <lineage>
        <taxon>Bacteria</taxon>
        <taxon>Bacillati</taxon>
        <taxon>Bacillota</taxon>
        <taxon>Clostridia</taxon>
        <taxon>Lachnospirales</taxon>
        <taxon>Lachnospiraceae</taxon>
        <taxon>Anaerosacchariphilus</taxon>
    </lineage>
</organism>
<dbReference type="InterPro" id="IPR024078">
    <property type="entry name" value="LmbE-like_dom_sf"/>
</dbReference>
<dbReference type="Gene3D" id="3.40.50.10320">
    <property type="entry name" value="LmbE-like"/>
    <property type="match status" value="1"/>
</dbReference>
<dbReference type="OrthoDB" id="9815144at2"/>
<protein>
    <submittedName>
        <fullName evidence="1">PIG-L family deacetylase</fullName>
    </submittedName>
</protein>
<dbReference type="AlphaFoldDB" id="A0A371AR95"/>
<dbReference type="EMBL" id="QRCT01000050">
    <property type="protein sequence ID" value="RDU22107.1"/>
    <property type="molecule type" value="Genomic_DNA"/>
</dbReference>
<evidence type="ECO:0000313" key="2">
    <source>
        <dbReference type="Proteomes" id="UP000255036"/>
    </source>
</evidence>
<keyword evidence="2" id="KW-1185">Reference proteome</keyword>
<dbReference type="GO" id="GO:0016811">
    <property type="term" value="F:hydrolase activity, acting on carbon-nitrogen (but not peptide) bonds, in linear amides"/>
    <property type="evidence" value="ECO:0007669"/>
    <property type="project" value="TreeGrafter"/>
</dbReference>